<organism evidence="5 6">
    <name type="scientific">Labedella endophytica</name>
    <dbReference type="NCBI Taxonomy" id="1523160"/>
    <lineage>
        <taxon>Bacteria</taxon>
        <taxon>Bacillati</taxon>
        <taxon>Actinomycetota</taxon>
        <taxon>Actinomycetes</taxon>
        <taxon>Micrococcales</taxon>
        <taxon>Microbacteriaceae</taxon>
        <taxon>Labedella</taxon>
    </lineage>
</organism>
<dbReference type="Gene3D" id="1.10.260.40">
    <property type="entry name" value="lambda repressor-like DNA-binding domains"/>
    <property type="match status" value="1"/>
</dbReference>
<keyword evidence="6" id="KW-1185">Reference proteome</keyword>
<dbReference type="SMART" id="SM00354">
    <property type="entry name" value="HTH_LACI"/>
    <property type="match status" value="1"/>
</dbReference>
<evidence type="ECO:0000313" key="5">
    <source>
        <dbReference type="EMBL" id="RUR01494.1"/>
    </source>
</evidence>
<dbReference type="InterPro" id="IPR028082">
    <property type="entry name" value="Peripla_BP_I"/>
</dbReference>
<feature type="domain" description="HTH lacI-type" evidence="4">
    <location>
        <begin position="11"/>
        <end position="65"/>
    </location>
</feature>
<evidence type="ECO:0000256" key="2">
    <source>
        <dbReference type="ARBA" id="ARBA00023125"/>
    </source>
</evidence>
<evidence type="ECO:0000256" key="1">
    <source>
        <dbReference type="ARBA" id="ARBA00023015"/>
    </source>
</evidence>
<reference evidence="5 6" key="1">
    <citation type="submission" date="2018-12" db="EMBL/GenBank/DDBJ databases">
        <authorList>
            <person name="Li F."/>
        </authorList>
    </citation>
    <scope>NUCLEOTIDE SEQUENCE [LARGE SCALE GENOMIC DNA]</scope>
    <source>
        <strain evidence="5 6">EGI 6500705</strain>
    </source>
</reference>
<dbReference type="GO" id="GO:0000976">
    <property type="term" value="F:transcription cis-regulatory region binding"/>
    <property type="evidence" value="ECO:0007669"/>
    <property type="project" value="TreeGrafter"/>
</dbReference>
<dbReference type="CDD" id="cd01392">
    <property type="entry name" value="HTH_LacI"/>
    <property type="match status" value="1"/>
</dbReference>
<keyword evidence="2 5" id="KW-0238">DNA-binding</keyword>
<dbReference type="CDD" id="cd01574">
    <property type="entry name" value="PBP1_LacI"/>
    <property type="match status" value="1"/>
</dbReference>
<dbReference type="InterPro" id="IPR010982">
    <property type="entry name" value="Lambda_DNA-bd_dom_sf"/>
</dbReference>
<name>A0A3S0XBI0_9MICO</name>
<dbReference type="Proteomes" id="UP000274909">
    <property type="component" value="Unassembled WGS sequence"/>
</dbReference>
<dbReference type="EMBL" id="RZGZ01000002">
    <property type="protein sequence ID" value="RUR01494.1"/>
    <property type="molecule type" value="Genomic_DNA"/>
</dbReference>
<dbReference type="PROSITE" id="PS00356">
    <property type="entry name" value="HTH_LACI_1"/>
    <property type="match status" value="1"/>
</dbReference>
<dbReference type="Pfam" id="PF00356">
    <property type="entry name" value="LacI"/>
    <property type="match status" value="1"/>
</dbReference>
<dbReference type="GO" id="GO:0003700">
    <property type="term" value="F:DNA-binding transcription factor activity"/>
    <property type="evidence" value="ECO:0007669"/>
    <property type="project" value="TreeGrafter"/>
</dbReference>
<dbReference type="PROSITE" id="PS50932">
    <property type="entry name" value="HTH_LACI_2"/>
    <property type="match status" value="1"/>
</dbReference>
<gene>
    <name evidence="5" type="ORF">ELQ94_08360</name>
</gene>
<dbReference type="RefSeq" id="WP_127049080.1">
    <property type="nucleotide sequence ID" value="NZ_RZGZ01000002.1"/>
</dbReference>
<dbReference type="InterPro" id="IPR000843">
    <property type="entry name" value="HTH_LacI"/>
</dbReference>
<dbReference type="PANTHER" id="PTHR30146">
    <property type="entry name" value="LACI-RELATED TRANSCRIPTIONAL REPRESSOR"/>
    <property type="match status" value="1"/>
</dbReference>
<dbReference type="SUPFAM" id="SSF47413">
    <property type="entry name" value="lambda repressor-like DNA-binding domains"/>
    <property type="match status" value="1"/>
</dbReference>
<dbReference type="OrthoDB" id="9785139at2"/>
<evidence type="ECO:0000259" key="4">
    <source>
        <dbReference type="PROSITE" id="PS50932"/>
    </source>
</evidence>
<keyword evidence="3" id="KW-0804">Transcription</keyword>
<sequence length="346" mass="37664">MPPEAGRGRAPNIRDVAAIAGVSYQTVSRVLNGSEKIRPETKQRVLEAIEESGFRPNQAARALVTSRSRTIGVLSTHQYAHYGPQTMVHAMEVAADLAGYRLALVTTGSTPETIAAALERLVSQAVEALIVVAPKVSVFEAIEDSSLDLPLVTLDSSIHNKRPGRAHSFAVDQYEGARMATRHLIELGHRSIIHVAGPQDWIEADERMQGFLFELGEKDLPVRAPILGELSADFGYRAGVELVRRRDFSAVFAANDQMALGLLHAFRDEGLSVPHDVSVVGFDDIPDAAHYLPPLTTVRQDFAAVGRRSVELVIGELDQGRPGSVEFIRPTLMVRESTAPPTAGWR</sequence>
<protein>
    <submittedName>
        <fullName evidence="5">LacI family DNA-binding transcriptional regulator</fullName>
    </submittedName>
</protein>
<evidence type="ECO:0000256" key="3">
    <source>
        <dbReference type="ARBA" id="ARBA00023163"/>
    </source>
</evidence>
<dbReference type="PANTHER" id="PTHR30146:SF109">
    <property type="entry name" value="HTH-TYPE TRANSCRIPTIONAL REGULATOR GALS"/>
    <property type="match status" value="1"/>
</dbReference>
<dbReference type="AlphaFoldDB" id="A0A3S0XBI0"/>
<dbReference type="InterPro" id="IPR046335">
    <property type="entry name" value="LacI/GalR-like_sensor"/>
</dbReference>
<proteinExistence type="predicted"/>
<evidence type="ECO:0000313" key="6">
    <source>
        <dbReference type="Proteomes" id="UP000274909"/>
    </source>
</evidence>
<comment type="caution">
    <text evidence="5">The sequence shown here is derived from an EMBL/GenBank/DDBJ whole genome shotgun (WGS) entry which is preliminary data.</text>
</comment>
<accession>A0A3S0XBI0</accession>
<dbReference type="SUPFAM" id="SSF53822">
    <property type="entry name" value="Periplasmic binding protein-like I"/>
    <property type="match status" value="1"/>
</dbReference>
<dbReference type="Pfam" id="PF13377">
    <property type="entry name" value="Peripla_BP_3"/>
    <property type="match status" value="1"/>
</dbReference>
<keyword evidence="1" id="KW-0805">Transcription regulation</keyword>
<dbReference type="Gene3D" id="3.40.50.2300">
    <property type="match status" value="2"/>
</dbReference>